<dbReference type="GeneID" id="30071935"/>
<protein>
    <submittedName>
        <fullName evidence="1">Uncharacterized protein</fullName>
    </submittedName>
</protein>
<evidence type="ECO:0000313" key="1">
    <source>
        <dbReference type="EMBL" id="EWG39694.1"/>
    </source>
</evidence>
<accession>W7LW91</accession>
<dbReference type="EMBL" id="DS022243">
    <property type="protein sequence ID" value="EWG39694.1"/>
    <property type="molecule type" value="Genomic_DNA"/>
</dbReference>
<dbReference type="RefSeq" id="XP_018745885.1">
    <property type="nucleotide sequence ID" value="XM_018904150.1"/>
</dbReference>
<evidence type="ECO:0000313" key="2">
    <source>
        <dbReference type="Proteomes" id="UP000009096"/>
    </source>
</evidence>
<dbReference type="VEuPathDB" id="FungiDB:FVEG_15059"/>
<proteinExistence type="predicted"/>
<dbReference type="Proteomes" id="UP000009096">
    <property type="component" value="Chromosome 6"/>
</dbReference>
<dbReference type="KEGG" id="fvr:FVEG_15059"/>
<reference evidence="1 2" key="1">
    <citation type="journal article" date="2010" name="Nature">
        <title>Comparative genomics reveals mobile pathogenicity chromosomes in Fusarium.</title>
        <authorList>
            <person name="Ma L.J."/>
            <person name="van der Does H.C."/>
            <person name="Borkovich K.A."/>
            <person name="Coleman J.J."/>
            <person name="Daboussi M.J."/>
            <person name="Di Pietro A."/>
            <person name="Dufresne M."/>
            <person name="Freitag M."/>
            <person name="Grabherr M."/>
            <person name="Henrissat B."/>
            <person name="Houterman P.M."/>
            <person name="Kang S."/>
            <person name="Shim W.B."/>
            <person name="Woloshuk C."/>
            <person name="Xie X."/>
            <person name="Xu J.R."/>
            <person name="Antoniw J."/>
            <person name="Baker S.E."/>
            <person name="Bluhm B.H."/>
            <person name="Breakspear A."/>
            <person name="Brown D.W."/>
            <person name="Butchko R.A."/>
            <person name="Chapman S."/>
            <person name="Coulson R."/>
            <person name="Coutinho P.M."/>
            <person name="Danchin E.G."/>
            <person name="Diener A."/>
            <person name="Gale L.R."/>
            <person name="Gardiner D.M."/>
            <person name="Goff S."/>
            <person name="Hammond-Kosack K.E."/>
            <person name="Hilburn K."/>
            <person name="Hua-Van A."/>
            <person name="Jonkers W."/>
            <person name="Kazan K."/>
            <person name="Kodira C.D."/>
            <person name="Koehrsen M."/>
            <person name="Kumar L."/>
            <person name="Lee Y.H."/>
            <person name="Li L."/>
            <person name="Manners J.M."/>
            <person name="Miranda-Saavedra D."/>
            <person name="Mukherjee M."/>
            <person name="Park G."/>
            <person name="Park J."/>
            <person name="Park S.Y."/>
            <person name="Proctor R.H."/>
            <person name="Regev A."/>
            <person name="Ruiz-Roldan M.C."/>
            <person name="Sain D."/>
            <person name="Sakthikumar S."/>
            <person name="Sykes S."/>
            <person name="Schwartz D.C."/>
            <person name="Turgeon B.G."/>
            <person name="Wapinski I."/>
            <person name="Yoder O."/>
            <person name="Young S."/>
            <person name="Zeng Q."/>
            <person name="Zhou S."/>
            <person name="Galagan J."/>
            <person name="Cuomo C.A."/>
            <person name="Kistler H.C."/>
            <person name="Rep M."/>
        </authorList>
    </citation>
    <scope>NUCLEOTIDE SEQUENCE [LARGE SCALE GENOMIC DNA]</scope>
    <source>
        <strain evidence="2">M3125 / FGSC 7600</strain>
    </source>
</reference>
<dbReference type="OrthoDB" id="10410202at2759"/>
<organism evidence="1 2">
    <name type="scientific">Gibberella moniliformis (strain M3125 / FGSC 7600)</name>
    <name type="common">Maize ear and stalk rot fungus</name>
    <name type="synonym">Fusarium verticillioides</name>
    <dbReference type="NCBI Taxonomy" id="334819"/>
    <lineage>
        <taxon>Eukaryota</taxon>
        <taxon>Fungi</taxon>
        <taxon>Dikarya</taxon>
        <taxon>Ascomycota</taxon>
        <taxon>Pezizomycotina</taxon>
        <taxon>Sordariomycetes</taxon>
        <taxon>Hypocreomycetidae</taxon>
        <taxon>Hypocreales</taxon>
        <taxon>Nectriaceae</taxon>
        <taxon>Fusarium</taxon>
        <taxon>Fusarium fujikuroi species complex</taxon>
    </lineage>
</organism>
<dbReference type="AlphaFoldDB" id="W7LW91"/>
<sequence length="103" mass="11162">MTPPLFLATRLTPTKQIFGHFPMRLAVLAVFLITRSTAITVVSWPVEGCSVAIGLGSSLQLKNQKSRRLARPFVVDDVLEAQLGLGISALGDFVPWLCALCHS</sequence>
<name>W7LW91_GIBM7</name>
<gene>
    <name evidence="1" type="ORF">FVEG_15059</name>
</gene>
<keyword evidence="2" id="KW-1185">Reference proteome</keyword>
<dbReference type="EMBL" id="CM000583">
    <property type="protein sequence ID" value="EWG39694.1"/>
    <property type="molecule type" value="Genomic_DNA"/>
</dbReference>